<dbReference type="AlphaFoldDB" id="A0AAE0VSY4"/>
<name>A0AAE0VSY4_9BIVA</name>
<dbReference type="EMBL" id="JAEAOA010001874">
    <property type="protein sequence ID" value="KAK3588989.1"/>
    <property type="molecule type" value="Genomic_DNA"/>
</dbReference>
<protein>
    <submittedName>
        <fullName evidence="1">Uncharacterized protein</fullName>
    </submittedName>
</protein>
<keyword evidence="2" id="KW-1185">Reference proteome</keyword>
<dbReference type="Proteomes" id="UP001195483">
    <property type="component" value="Unassembled WGS sequence"/>
</dbReference>
<evidence type="ECO:0000313" key="2">
    <source>
        <dbReference type="Proteomes" id="UP001195483"/>
    </source>
</evidence>
<reference evidence="1" key="3">
    <citation type="submission" date="2023-05" db="EMBL/GenBank/DDBJ databases">
        <authorList>
            <person name="Smith C.H."/>
        </authorList>
    </citation>
    <scope>NUCLEOTIDE SEQUENCE</scope>
    <source>
        <strain evidence="1">CHS0354</strain>
        <tissue evidence="1">Mantle</tissue>
    </source>
</reference>
<reference evidence="1" key="1">
    <citation type="journal article" date="2021" name="Genome Biol. Evol.">
        <title>A High-Quality Reference Genome for a Parasitic Bivalve with Doubly Uniparental Inheritance (Bivalvia: Unionida).</title>
        <authorList>
            <person name="Smith C.H."/>
        </authorList>
    </citation>
    <scope>NUCLEOTIDE SEQUENCE</scope>
    <source>
        <strain evidence="1">CHS0354</strain>
    </source>
</reference>
<proteinExistence type="predicted"/>
<gene>
    <name evidence="1" type="ORF">CHS0354_031243</name>
</gene>
<reference evidence="1" key="2">
    <citation type="journal article" date="2021" name="Genome Biol. Evol.">
        <title>Developing a high-quality reference genome for a parasitic bivalve with doubly uniparental inheritance (Bivalvia: Unionida).</title>
        <authorList>
            <person name="Smith C.H."/>
        </authorList>
    </citation>
    <scope>NUCLEOTIDE SEQUENCE</scope>
    <source>
        <strain evidence="1">CHS0354</strain>
        <tissue evidence="1">Mantle</tissue>
    </source>
</reference>
<organism evidence="1 2">
    <name type="scientific">Potamilus streckersoni</name>
    <dbReference type="NCBI Taxonomy" id="2493646"/>
    <lineage>
        <taxon>Eukaryota</taxon>
        <taxon>Metazoa</taxon>
        <taxon>Spiralia</taxon>
        <taxon>Lophotrochozoa</taxon>
        <taxon>Mollusca</taxon>
        <taxon>Bivalvia</taxon>
        <taxon>Autobranchia</taxon>
        <taxon>Heteroconchia</taxon>
        <taxon>Palaeoheterodonta</taxon>
        <taxon>Unionida</taxon>
        <taxon>Unionoidea</taxon>
        <taxon>Unionidae</taxon>
        <taxon>Ambleminae</taxon>
        <taxon>Lampsilini</taxon>
        <taxon>Potamilus</taxon>
    </lineage>
</organism>
<evidence type="ECO:0000313" key="1">
    <source>
        <dbReference type="EMBL" id="KAK3588989.1"/>
    </source>
</evidence>
<accession>A0AAE0VSY4</accession>
<sequence length="102" mass="11478">MSYNCPTDVKTMPPVDENCERSIRRSISHVSTLASFEDLTVPQKLAKIGGEPRLIYDNEPNAKTAETFFMDVMFDTTSPLLRQSYTIRVPFGNAGTNRLMVC</sequence>
<comment type="caution">
    <text evidence="1">The sequence shown here is derived from an EMBL/GenBank/DDBJ whole genome shotgun (WGS) entry which is preliminary data.</text>
</comment>